<dbReference type="PANTHER" id="PTHR12329:SF40">
    <property type="entry name" value="BAG FAMILY MOLECULAR CHAPERONE REGULATOR 4"/>
    <property type="match status" value="1"/>
</dbReference>
<dbReference type="InterPro" id="IPR036533">
    <property type="entry name" value="BAG_dom_sf"/>
</dbReference>
<proteinExistence type="predicted"/>
<evidence type="ECO:0000313" key="6">
    <source>
        <dbReference type="Proteomes" id="UP001154282"/>
    </source>
</evidence>
<organism evidence="5 6">
    <name type="scientific">Linum tenue</name>
    <dbReference type="NCBI Taxonomy" id="586396"/>
    <lineage>
        <taxon>Eukaryota</taxon>
        <taxon>Viridiplantae</taxon>
        <taxon>Streptophyta</taxon>
        <taxon>Embryophyta</taxon>
        <taxon>Tracheophyta</taxon>
        <taxon>Spermatophyta</taxon>
        <taxon>Magnoliopsida</taxon>
        <taxon>eudicotyledons</taxon>
        <taxon>Gunneridae</taxon>
        <taxon>Pentapetalae</taxon>
        <taxon>rosids</taxon>
        <taxon>fabids</taxon>
        <taxon>Malpighiales</taxon>
        <taxon>Linaceae</taxon>
        <taxon>Linum</taxon>
    </lineage>
</organism>
<dbReference type="Proteomes" id="UP001154282">
    <property type="component" value="Unassembled WGS sequence"/>
</dbReference>
<dbReference type="Pfam" id="PF02179">
    <property type="entry name" value="BAG"/>
    <property type="match status" value="1"/>
</dbReference>
<dbReference type="GO" id="GO:0050821">
    <property type="term" value="P:protein stabilization"/>
    <property type="evidence" value="ECO:0007669"/>
    <property type="project" value="TreeGrafter"/>
</dbReference>
<evidence type="ECO:0000256" key="1">
    <source>
        <dbReference type="ARBA" id="ARBA00023186"/>
    </source>
</evidence>
<dbReference type="SUPFAM" id="SSF63491">
    <property type="entry name" value="BAG domain"/>
    <property type="match status" value="1"/>
</dbReference>
<dbReference type="InterPro" id="IPR029071">
    <property type="entry name" value="Ubiquitin-like_domsf"/>
</dbReference>
<dbReference type="InterPro" id="IPR039773">
    <property type="entry name" value="BAG_chaperone_regulator"/>
</dbReference>
<dbReference type="InterPro" id="IPR003103">
    <property type="entry name" value="BAG_domain"/>
</dbReference>
<dbReference type="PROSITE" id="PS51035">
    <property type="entry name" value="BAG"/>
    <property type="match status" value="1"/>
</dbReference>
<dbReference type="GO" id="GO:0051087">
    <property type="term" value="F:protein-folding chaperone binding"/>
    <property type="evidence" value="ECO:0007669"/>
    <property type="project" value="InterPro"/>
</dbReference>
<evidence type="ECO:0000256" key="2">
    <source>
        <dbReference type="SAM" id="MobiDB-lite"/>
    </source>
</evidence>
<dbReference type="SMART" id="SM00264">
    <property type="entry name" value="BAG"/>
    <property type="match status" value="1"/>
</dbReference>
<feature type="domain" description="BAG" evidence="4">
    <location>
        <begin position="120"/>
        <end position="201"/>
    </location>
</feature>
<name>A0AAV0KVJ1_9ROSI</name>
<reference evidence="5" key="1">
    <citation type="submission" date="2022-08" db="EMBL/GenBank/DDBJ databases">
        <authorList>
            <person name="Gutierrez-Valencia J."/>
        </authorList>
    </citation>
    <scope>NUCLEOTIDE SEQUENCE</scope>
</reference>
<comment type="caution">
    <text evidence="5">The sequence shown here is derived from an EMBL/GenBank/DDBJ whole genome shotgun (WGS) entry which is preliminary data.</text>
</comment>
<sequence length="252" mass="28094">MTNNLTSQSEETELEVRPGGMLVQRRDGDDPDHSPGGEPSIKINVALVPAQHEVHVPAQYTFGELKMIIEQRTGLECGRQKLLFRGKEKEDGEYLHDAVKEEEQQPSISEVEDKEEILKALRAIDEVRAEVDMLAGRVSALEVAINCGTKVAEKEFVVSAELLMRQLLKLDMIEAEGEARVQRKAEVRRIQNFHELLDNLKATNAKPVNTNVNVATVTTDWETFDSGMGSLTPPPPGTSSSTAITEEWERFD</sequence>
<feature type="compositionally biased region" description="Basic and acidic residues" evidence="2">
    <location>
        <begin position="24"/>
        <end position="35"/>
    </location>
</feature>
<dbReference type="AlphaFoldDB" id="A0AAV0KVJ1"/>
<feature type="domain" description="Ubiquitin-like" evidence="3">
    <location>
        <begin position="41"/>
        <end position="97"/>
    </location>
</feature>
<accession>A0AAV0KVJ1</accession>
<feature type="region of interest" description="Disordered" evidence="2">
    <location>
        <begin position="1"/>
        <end position="40"/>
    </location>
</feature>
<evidence type="ECO:0000259" key="4">
    <source>
        <dbReference type="PROSITE" id="PS51035"/>
    </source>
</evidence>
<protein>
    <recommendedName>
        <fullName evidence="7">BAG family molecular chaperone regulator 4</fullName>
    </recommendedName>
</protein>
<dbReference type="EMBL" id="CAMGYJ010000005">
    <property type="protein sequence ID" value="CAI0426218.1"/>
    <property type="molecule type" value="Genomic_DNA"/>
</dbReference>
<dbReference type="Gene3D" id="1.20.58.120">
    <property type="entry name" value="BAG domain"/>
    <property type="match status" value="1"/>
</dbReference>
<dbReference type="GO" id="GO:0005737">
    <property type="term" value="C:cytoplasm"/>
    <property type="evidence" value="ECO:0007669"/>
    <property type="project" value="TreeGrafter"/>
</dbReference>
<dbReference type="Pfam" id="PF00240">
    <property type="entry name" value="ubiquitin"/>
    <property type="match status" value="1"/>
</dbReference>
<keyword evidence="6" id="KW-1185">Reference proteome</keyword>
<evidence type="ECO:0000313" key="5">
    <source>
        <dbReference type="EMBL" id="CAI0426218.1"/>
    </source>
</evidence>
<feature type="region of interest" description="Disordered" evidence="2">
    <location>
        <begin position="228"/>
        <end position="252"/>
    </location>
</feature>
<gene>
    <name evidence="5" type="ORF">LITE_LOCUS20696</name>
</gene>
<dbReference type="PANTHER" id="PTHR12329">
    <property type="entry name" value="BCL2-ASSOCIATED ATHANOGENE"/>
    <property type="match status" value="1"/>
</dbReference>
<dbReference type="PROSITE" id="PS50053">
    <property type="entry name" value="UBIQUITIN_2"/>
    <property type="match status" value="1"/>
</dbReference>
<evidence type="ECO:0008006" key="7">
    <source>
        <dbReference type="Google" id="ProtNLM"/>
    </source>
</evidence>
<dbReference type="InterPro" id="IPR000626">
    <property type="entry name" value="Ubiquitin-like_dom"/>
</dbReference>
<dbReference type="GO" id="GO:0000774">
    <property type="term" value="F:adenyl-nucleotide exchange factor activity"/>
    <property type="evidence" value="ECO:0007669"/>
    <property type="project" value="TreeGrafter"/>
</dbReference>
<dbReference type="SUPFAM" id="SSF54236">
    <property type="entry name" value="Ubiquitin-like"/>
    <property type="match status" value="1"/>
</dbReference>
<dbReference type="Gene3D" id="3.10.20.90">
    <property type="entry name" value="Phosphatidylinositol 3-kinase Catalytic Subunit, Chain A, domain 1"/>
    <property type="match status" value="1"/>
</dbReference>
<evidence type="ECO:0000259" key="3">
    <source>
        <dbReference type="PROSITE" id="PS50053"/>
    </source>
</evidence>
<keyword evidence="1" id="KW-0143">Chaperone</keyword>